<keyword evidence="5" id="KW-1185">Reference proteome</keyword>
<dbReference type="Gene3D" id="2.60.40.10">
    <property type="entry name" value="Immunoglobulins"/>
    <property type="match status" value="5"/>
</dbReference>
<name>A0ABW3QIF6_9BACL</name>
<dbReference type="PROSITE" id="PS50853">
    <property type="entry name" value="FN3"/>
    <property type="match status" value="3"/>
</dbReference>
<feature type="domain" description="Fibronectin type-III" evidence="3">
    <location>
        <begin position="735"/>
        <end position="825"/>
    </location>
</feature>
<accession>A0ABW3QIF6</accession>
<dbReference type="InterPro" id="IPR013783">
    <property type="entry name" value="Ig-like_fold"/>
</dbReference>
<protein>
    <submittedName>
        <fullName evidence="4">Fibronectin type III domain-containing protein</fullName>
    </submittedName>
</protein>
<dbReference type="PANTHER" id="PTHR46708:SF2">
    <property type="entry name" value="FIBRONECTIN TYPE-III DOMAIN-CONTAINING PROTEIN"/>
    <property type="match status" value="1"/>
</dbReference>
<dbReference type="CDD" id="cd00063">
    <property type="entry name" value="FN3"/>
    <property type="match status" value="3"/>
</dbReference>
<evidence type="ECO:0000313" key="5">
    <source>
        <dbReference type="Proteomes" id="UP001597169"/>
    </source>
</evidence>
<feature type="non-terminal residue" evidence="4">
    <location>
        <position position="1101"/>
    </location>
</feature>
<dbReference type="RefSeq" id="WP_379294422.1">
    <property type="nucleotide sequence ID" value="NZ_JBHTKX010000017.1"/>
</dbReference>
<dbReference type="Proteomes" id="UP001597169">
    <property type="component" value="Unassembled WGS sequence"/>
</dbReference>
<dbReference type="SMART" id="SM00060">
    <property type="entry name" value="FN3"/>
    <property type="match status" value="5"/>
</dbReference>
<evidence type="ECO:0000256" key="2">
    <source>
        <dbReference type="SAM" id="SignalP"/>
    </source>
</evidence>
<dbReference type="Pfam" id="PF00041">
    <property type="entry name" value="fn3"/>
    <property type="match status" value="1"/>
</dbReference>
<feature type="domain" description="Fibronectin type-III" evidence="3">
    <location>
        <begin position="644"/>
        <end position="734"/>
    </location>
</feature>
<dbReference type="InterPro" id="IPR036116">
    <property type="entry name" value="FN3_sf"/>
</dbReference>
<sequence>MKKYFNVILVSGLIFNLLPTDAFGSAGNIPTITAAYQNNDHARIEWAVDMADSDIIAQSGFEPGETYNLLAGGTGTNGGQSVTTEDKFSGNQSLKVVNTHQNANGYWYPDTWSDTSRFALGRTYGIPKGAQLSVTYKARTNVTGSYINPIFAGGIGKNTYPIHTLSYYTFIKNPVKFTSKATMYTTSFSVDNIEEFNQQFMAIKNSGGRMWIAAKKSNNYGIPAAYVESVDVATKTVKLYEGTPMQGDFSVGDDVLLAHWIDMYPGSRTLIPDNQWHTYNANVSVASHSDHEFETNGLETLVNTTTPGIMYIDDIKFGFATETELLRDGTSVYRGYLSDYEDYGAVDKVAPSQPNNVTVALGVDRRPVISWNPSTDHGSTYNYQIKAYPRYSSPSLSSTTPVTVTSGIKGYSIVIDQNPNTIPGPSITTTSTSYTGPTAADGNFYVHIAAVDNKNNTSNVVHIPYMDTVDPRLNITSNNESWTSESVQLTAVASDGETGVKRIKLPDGTWVNHATASYSVTQNGTFTFVAEDNAGNQTESNYTVSNIDNTAPTIQITPQSRSWSEEDIQIKIQYEDAQSGINPNKRQYKVTTSPEEPTDWDQASENEQLLTIQNEGTWYIHAKATDRVGHETTITTERLQLQEQPAAPDLQAYGIAENSATLEWTVPAASTYTEGYRYTVQNLTTGQSWEVEHPVNSFVDSSLRGGNTYQYQVVVTNHVGQSLSNPVEITTLPEKPSSVQVSKDGRAADRALVNISPVDSASSYRIVATDTVTQKEAFNQTVTDTVYQPINNLRPGSTYDIAVSAINVTGEGESAHIGFLTLPDTPAGFSGLEITEHTISLLWNSVNTATYYALERDEQLIYGGPEASYFDTGLESGTSYDYRVAAENETGFGEYATLDDVITLPARVEAIRSIASTTSDISFEWDAVQGADSYLLTINGEGDIRLPAETQQFTASGLASGGTYEIQVTASNRSGSGQSNSIVLSTLPDAPSEVLVQEIGEQEATVWIPEVQGATKYLLSVNGRTYETSSGEIVITGLSGGQNYPFTVAAGNMAGYGAATSGEFLTLPYMPNNVQAESTDHSIEMSWDAVPSATSYVVYDS</sequence>
<gene>
    <name evidence="4" type="ORF">ACFQ3J_26965</name>
</gene>
<evidence type="ECO:0000259" key="3">
    <source>
        <dbReference type="PROSITE" id="PS50853"/>
    </source>
</evidence>
<dbReference type="InterPro" id="IPR003961">
    <property type="entry name" value="FN3_dom"/>
</dbReference>
<organism evidence="4 5">
    <name type="scientific">Paenibacillus provencensis</name>
    <dbReference type="NCBI Taxonomy" id="441151"/>
    <lineage>
        <taxon>Bacteria</taxon>
        <taxon>Bacillati</taxon>
        <taxon>Bacillota</taxon>
        <taxon>Bacilli</taxon>
        <taxon>Bacillales</taxon>
        <taxon>Paenibacillaceae</taxon>
        <taxon>Paenibacillus</taxon>
    </lineage>
</organism>
<evidence type="ECO:0000313" key="4">
    <source>
        <dbReference type="EMBL" id="MFD1131751.1"/>
    </source>
</evidence>
<reference evidence="5" key="1">
    <citation type="journal article" date="2019" name="Int. J. Syst. Evol. Microbiol.">
        <title>The Global Catalogue of Microorganisms (GCM) 10K type strain sequencing project: providing services to taxonomists for standard genome sequencing and annotation.</title>
        <authorList>
            <consortium name="The Broad Institute Genomics Platform"/>
            <consortium name="The Broad Institute Genome Sequencing Center for Infectious Disease"/>
            <person name="Wu L."/>
            <person name="Ma J."/>
        </authorList>
    </citation>
    <scope>NUCLEOTIDE SEQUENCE [LARGE SCALE GENOMIC DNA]</scope>
    <source>
        <strain evidence="5">CCUG 53519</strain>
    </source>
</reference>
<dbReference type="SUPFAM" id="SSF49265">
    <property type="entry name" value="Fibronectin type III"/>
    <property type="match status" value="3"/>
</dbReference>
<feature type="chain" id="PRO_5046047156" evidence="2">
    <location>
        <begin position="23"/>
        <end position="1101"/>
    </location>
</feature>
<proteinExistence type="predicted"/>
<dbReference type="EMBL" id="JBHTKX010000017">
    <property type="protein sequence ID" value="MFD1131751.1"/>
    <property type="molecule type" value="Genomic_DNA"/>
</dbReference>
<dbReference type="PANTHER" id="PTHR46708">
    <property type="entry name" value="TENASCIN"/>
    <property type="match status" value="1"/>
</dbReference>
<keyword evidence="2" id="KW-0732">Signal</keyword>
<comment type="caution">
    <text evidence="4">The sequence shown here is derived from an EMBL/GenBank/DDBJ whole genome shotgun (WGS) entry which is preliminary data.</text>
</comment>
<feature type="signal peptide" evidence="2">
    <location>
        <begin position="1"/>
        <end position="22"/>
    </location>
</feature>
<keyword evidence="1" id="KW-0677">Repeat</keyword>
<dbReference type="InterPro" id="IPR050991">
    <property type="entry name" value="ECM_Regulatory_Proteins"/>
</dbReference>
<feature type="domain" description="Fibronectin type-III" evidence="3">
    <location>
        <begin position="907"/>
        <end position="990"/>
    </location>
</feature>
<evidence type="ECO:0000256" key="1">
    <source>
        <dbReference type="ARBA" id="ARBA00022737"/>
    </source>
</evidence>